<dbReference type="EMBL" id="CP144694">
    <property type="protein sequence ID" value="WVZ02709.1"/>
    <property type="molecule type" value="Genomic_DNA"/>
</dbReference>
<dbReference type="Proteomes" id="UP001374535">
    <property type="component" value="Chromosome 7"/>
</dbReference>
<evidence type="ECO:0000313" key="3">
    <source>
        <dbReference type="Proteomes" id="UP001374535"/>
    </source>
</evidence>
<protein>
    <submittedName>
        <fullName evidence="2">Uncharacterized protein</fullName>
    </submittedName>
</protein>
<keyword evidence="1" id="KW-1133">Transmembrane helix</keyword>
<keyword evidence="1" id="KW-0472">Membrane</keyword>
<sequence length="136" mass="15837">MQRRTNHLELEPEAIHNLLHLYIFRIHERVFLNQLLHLANNCFGSWRETSRIKPKCRSPYVNTTPIETKLLSNLKTNLEANLSGFFLASDKAVTVAFIVAFLVMGVLQVQRRIKQVIHGLPQQNKCYKTDKELRPN</sequence>
<organism evidence="2 3">
    <name type="scientific">Vigna mungo</name>
    <name type="common">Black gram</name>
    <name type="synonym">Phaseolus mungo</name>
    <dbReference type="NCBI Taxonomy" id="3915"/>
    <lineage>
        <taxon>Eukaryota</taxon>
        <taxon>Viridiplantae</taxon>
        <taxon>Streptophyta</taxon>
        <taxon>Embryophyta</taxon>
        <taxon>Tracheophyta</taxon>
        <taxon>Spermatophyta</taxon>
        <taxon>Magnoliopsida</taxon>
        <taxon>eudicotyledons</taxon>
        <taxon>Gunneridae</taxon>
        <taxon>Pentapetalae</taxon>
        <taxon>rosids</taxon>
        <taxon>fabids</taxon>
        <taxon>Fabales</taxon>
        <taxon>Fabaceae</taxon>
        <taxon>Papilionoideae</taxon>
        <taxon>50 kb inversion clade</taxon>
        <taxon>NPAAA clade</taxon>
        <taxon>indigoferoid/millettioid clade</taxon>
        <taxon>Phaseoleae</taxon>
        <taxon>Vigna</taxon>
    </lineage>
</organism>
<accession>A0AAQ3RPA1</accession>
<feature type="transmembrane region" description="Helical" evidence="1">
    <location>
        <begin position="92"/>
        <end position="109"/>
    </location>
</feature>
<proteinExistence type="predicted"/>
<keyword evidence="1" id="KW-0812">Transmembrane</keyword>
<gene>
    <name evidence="2" type="ORF">V8G54_023515</name>
</gene>
<name>A0AAQ3RPA1_VIGMU</name>
<evidence type="ECO:0000313" key="2">
    <source>
        <dbReference type="EMBL" id="WVZ02709.1"/>
    </source>
</evidence>
<dbReference type="AlphaFoldDB" id="A0AAQ3RPA1"/>
<keyword evidence="3" id="KW-1185">Reference proteome</keyword>
<reference evidence="2 3" key="1">
    <citation type="journal article" date="2023" name="Life. Sci Alliance">
        <title>Evolutionary insights into 3D genome organization and epigenetic landscape of Vigna mungo.</title>
        <authorList>
            <person name="Junaid A."/>
            <person name="Singh B."/>
            <person name="Bhatia S."/>
        </authorList>
    </citation>
    <scope>NUCLEOTIDE SEQUENCE [LARGE SCALE GENOMIC DNA]</scope>
    <source>
        <strain evidence="2">Urdbean</strain>
    </source>
</reference>
<evidence type="ECO:0000256" key="1">
    <source>
        <dbReference type="SAM" id="Phobius"/>
    </source>
</evidence>